<evidence type="ECO:0000313" key="16">
    <source>
        <dbReference type="Proteomes" id="UP000175893"/>
    </source>
</evidence>
<dbReference type="Proteomes" id="UP000175893">
    <property type="component" value="Chromosome"/>
</dbReference>
<keyword evidence="8" id="KW-0067">ATP-binding</keyword>
<evidence type="ECO:0000256" key="8">
    <source>
        <dbReference type="ARBA" id="ARBA00022840"/>
    </source>
</evidence>
<dbReference type="EMBL" id="UFXZ01000001">
    <property type="protein sequence ID" value="STC90755.1"/>
    <property type="molecule type" value="Genomic_DNA"/>
</dbReference>
<dbReference type="GO" id="GO:0046654">
    <property type="term" value="P:tetrahydrofolate biosynthetic process"/>
    <property type="evidence" value="ECO:0007669"/>
    <property type="project" value="UniProtKB-UniPathway"/>
</dbReference>
<dbReference type="OrthoDB" id="9808041at2"/>
<keyword evidence="5 15" id="KW-0808">Transferase</keyword>
<protein>
    <recommendedName>
        <fullName evidence="4">2-amino-4-hydroxy-6-hydroxymethyldihydropteridine pyrophosphokinase</fullName>
        <ecNumber evidence="3">2.7.6.3</ecNumber>
    </recommendedName>
    <alternativeName>
        <fullName evidence="11">6-hydroxymethyl-7,8-dihydropterin pyrophosphokinase</fullName>
    </alternativeName>
    <alternativeName>
        <fullName evidence="12">7,8-dihydro-6-hydroxymethylpterin-pyrophosphokinase</fullName>
    </alternativeName>
</protein>
<sequence>MTRVYLALGSNLADPQRQVCQAIQALAALPHCQLAAVSSLYRTRPLGPQEQPDYINAAVALDTTLAAEALLDCTQHIELSHGRERKAERWGPRTLDIDIMLFGSQVIASERLTVPHYDMMNRRFMLLPLAEIAPDLVFPTGETLRAAIARLGDGDDLIVLPPQTDATPSS</sequence>
<comment type="similarity">
    <text evidence="2">Belongs to the HPPK family.</text>
</comment>
<evidence type="ECO:0000259" key="13">
    <source>
        <dbReference type="PROSITE" id="PS00794"/>
    </source>
</evidence>
<dbReference type="CDD" id="cd00483">
    <property type="entry name" value="HPPK"/>
    <property type="match status" value="1"/>
</dbReference>
<keyword evidence="7 15" id="KW-0418">Kinase</keyword>
<dbReference type="AlphaFoldDB" id="A0A376DK43"/>
<keyword evidence="9" id="KW-0289">Folate biosynthesis</keyword>
<evidence type="ECO:0000256" key="3">
    <source>
        <dbReference type="ARBA" id="ARBA00013253"/>
    </source>
</evidence>
<evidence type="ECO:0000313" key="15">
    <source>
        <dbReference type="EMBL" id="STC90755.1"/>
    </source>
</evidence>
<accession>A0A376DK43</accession>
<evidence type="ECO:0000256" key="5">
    <source>
        <dbReference type="ARBA" id="ARBA00022679"/>
    </source>
</evidence>
<evidence type="ECO:0000313" key="14">
    <source>
        <dbReference type="EMBL" id="AOV97786.1"/>
    </source>
</evidence>
<dbReference type="GO" id="GO:0046656">
    <property type="term" value="P:folic acid biosynthetic process"/>
    <property type="evidence" value="ECO:0007669"/>
    <property type="project" value="UniProtKB-KW"/>
</dbReference>
<evidence type="ECO:0000256" key="7">
    <source>
        <dbReference type="ARBA" id="ARBA00022777"/>
    </source>
</evidence>
<comment type="function">
    <text evidence="10">Catalyzes the transfer of pyrophosphate from adenosine triphosphate (ATP) to 6-hydroxymethyl-7,8-dihydropterin, an enzymatic step in folate biosynthesis pathway.</text>
</comment>
<dbReference type="InterPro" id="IPR035907">
    <property type="entry name" value="Hppk_sf"/>
</dbReference>
<dbReference type="SUPFAM" id="SSF55083">
    <property type="entry name" value="6-hydroxymethyl-7,8-dihydropterin pyrophosphokinase, HPPK"/>
    <property type="match status" value="1"/>
</dbReference>
<dbReference type="Pfam" id="PF01288">
    <property type="entry name" value="HPPK"/>
    <property type="match status" value="1"/>
</dbReference>
<reference evidence="15 17" key="2">
    <citation type="submission" date="2018-06" db="EMBL/GenBank/DDBJ databases">
        <authorList>
            <consortium name="Pathogen Informatics"/>
            <person name="Doyle S."/>
        </authorList>
    </citation>
    <scope>NUCLEOTIDE SEQUENCE [LARGE SCALE GENOMIC DNA]</scope>
    <source>
        <strain evidence="15 17">NCTC12121</strain>
    </source>
</reference>
<dbReference type="GO" id="GO:0005524">
    <property type="term" value="F:ATP binding"/>
    <property type="evidence" value="ECO:0007669"/>
    <property type="project" value="UniProtKB-KW"/>
</dbReference>
<evidence type="ECO:0000313" key="17">
    <source>
        <dbReference type="Proteomes" id="UP000255248"/>
    </source>
</evidence>
<dbReference type="NCBIfam" id="TIGR01498">
    <property type="entry name" value="folK"/>
    <property type="match status" value="1"/>
</dbReference>
<evidence type="ECO:0000256" key="9">
    <source>
        <dbReference type="ARBA" id="ARBA00022909"/>
    </source>
</evidence>
<dbReference type="UniPathway" id="UPA00077">
    <property type="reaction ID" value="UER00155"/>
</dbReference>
<dbReference type="Gene3D" id="3.30.70.560">
    <property type="entry name" value="7,8-Dihydro-6-hydroxymethylpterin-pyrophosphokinase HPPK"/>
    <property type="match status" value="1"/>
</dbReference>
<dbReference type="EC" id="2.7.6.3" evidence="3"/>
<evidence type="ECO:0000256" key="6">
    <source>
        <dbReference type="ARBA" id="ARBA00022741"/>
    </source>
</evidence>
<keyword evidence="16" id="KW-1185">Reference proteome</keyword>
<dbReference type="PANTHER" id="PTHR43071">
    <property type="entry name" value="2-AMINO-4-HYDROXY-6-HYDROXYMETHYLDIHYDROPTERIDINE PYROPHOSPHOKINASE"/>
    <property type="match status" value="1"/>
</dbReference>
<evidence type="ECO:0000256" key="10">
    <source>
        <dbReference type="ARBA" id="ARBA00029409"/>
    </source>
</evidence>
<evidence type="ECO:0000256" key="1">
    <source>
        <dbReference type="ARBA" id="ARBA00005051"/>
    </source>
</evidence>
<dbReference type="GO" id="GO:0003848">
    <property type="term" value="F:2-amino-4-hydroxy-6-hydroxymethyldihydropteridine diphosphokinase activity"/>
    <property type="evidence" value="ECO:0007669"/>
    <property type="project" value="UniProtKB-EC"/>
</dbReference>
<evidence type="ECO:0000256" key="12">
    <source>
        <dbReference type="ARBA" id="ARBA00033413"/>
    </source>
</evidence>
<reference evidence="14 16" key="1">
    <citation type="submission" date="2016-06" db="EMBL/GenBank/DDBJ databases">
        <title>Complete genome sequence of Edwardsiella hoshinae ATCC 35051.</title>
        <authorList>
            <person name="Reichley S.R."/>
            <person name="Waldbieser G.C."/>
            <person name="Lawrence M.L."/>
            <person name="Griffin M.J."/>
        </authorList>
    </citation>
    <scope>NUCLEOTIDE SEQUENCE [LARGE SCALE GENOMIC DNA]</scope>
    <source>
        <strain evidence="14 16">ATCC 35051</strain>
    </source>
</reference>
<dbReference type="PANTHER" id="PTHR43071:SF1">
    <property type="entry name" value="2-AMINO-4-HYDROXY-6-HYDROXYMETHYLDIHYDROPTERIDINE PYROPHOSPHOKINASE"/>
    <property type="match status" value="1"/>
</dbReference>
<dbReference type="Proteomes" id="UP000255248">
    <property type="component" value="Unassembled WGS sequence"/>
</dbReference>
<dbReference type="InterPro" id="IPR000550">
    <property type="entry name" value="Hppk"/>
</dbReference>
<gene>
    <name evidence="15" type="primary">folK</name>
    <name evidence="14" type="ORF">A9798_13095</name>
    <name evidence="15" type="ORF">NCTC12121_02753</name>
</gene>
<feature type="domain" description="7,8-dihydro-6-hydroxymethylpterin-pyrophosphokinase" evidence="13">
    <location>
        <begin position="89"/>
        <end position="100"/>
    </location>
</feature>
<evidence type="ECO:0000256" key="4">
    <source>
        <dbReference type="ARBA" id="ARBA00016218"/>
    </source>
</evidence>
<dbReference type="RefSeq" id="WP_024524004.1">
    <property type="nucleotide sequence ID" value="NZ_CP016043.1"/>
</dbReference>
<dbReference type="STRING" id="93378.A9798_13095"/>
<evidence type="ECO:0000256" key="2">
    <source>
        <dbReference type="ARBA" id="ARBA00005810"/>
    </source>
</evidence>
<keyword evidence="6" id="KW-0547">Nucleotide-binding</keyword>
<evidence type="ECO:0000256" key="11">
    <source>
        <dbReference type="ARBA" id="ARBA00029766"/>
    </source>
</evidence>
<proteinExistence type="inferred from homology"/>
<name>A0A376DK43_9GAMM</name>
<organism evidence="15 17">
    <name type="scientific">Edwardsiella hoshinae</name>
    <dbReference type="NCBI Taxonomy" id="93378"/>
    <lineage>
        <taxon>Bacteria</taxon>
        <taxon>Pseudomonadati</taxon>
        <taxon>Pseudomonadota</taxon>
        <taxon>Gammaproteobacteria</taxon>
        <taxon>Enterobacterales</taxon>
        <taxon>Hafniaceae</taxon>
        <taxon>Edwardsiella</taxon>
    </lineage>
</organism>
<comment type="pathway">
    <text evidence="1">Cofactor biosynthesis; tetrahydrofolate biosynthesis; 2-amino-4-hydroxy-6-hydroxymethyl-7,8-dihydropteridine diphosphate from 7,8-dihydroneopterin triphosphate: step 4/4.</text>
</comment>
<dbReference type="PROSITE" id="PS00794">
    <property type="entry name" value="HPPK"/>
    <property type="match status" value="1"/>
</dbReference>
<dbReference type="EMBL" id="CP016043">
    <property type="protein sequence ID" value="AOV97786.1"/>
    <property type="molecule type" value="Genomic_DNA"/>
</dbReference>
<dbReference type="GO" id="GO:0016301">
    <property type="term" value="F:kinase activity"/>
    <property type="evidence" value="ECO:0007669"/>
    <property type="project" value="UniProtKB-KW"/>
</dbReference>
<dbReference type="KEGG" id="eho:A9798_13095"/>